<keyword evidence="1" id="KW-0677">Repeat</keyword>
<dbReference type="PATRIC" id="fig|1915.4.peg.350"/>
<name>A9Y8T9_STRLN</name>
<proteinExistence type="predicted"/>
<reference evidence="2" key="1">
    <citation type="journal article" date="2008" name="Folia Microbiol. (Praha)">
        <title>Sequence analysis and heterologous expression of the lincomycin biosynthetic cluster of the type strain Streptomyces lincolnensis ATCC 25466.</title>
        <authorList>
            <person name="Koberska M."/>
            <person name="Kopecky J."/>
            <person name="Olsovska J."/>
            <person name="Jelinkova M."/>
            <person name="Ulanova D."/>
            <person name="Man P."/>
            <person name="Flieger M."/>
            <person name="Janata J."/>
        </authorList>
    </citation>
    <scope>NUCLEOTIDE SEQUENCE</scope>
</reference>
<dbReference type="STRING" id="1915.SLINC_0261"/>
<protein>
    <submittedName>
        <fullName evidence="2">Sli2</fullName>
    </submittedName>
</protein>
<dbReference type="Pfam" id="PF00805">
    <property type="entry name" value="Pentapeptide"/>
    <property type="match status" value="3"/>
</dbReference>
<dbReference type="RefSeq" id="WP_067425697.1">
    <property type="nucleotide sequence ID" value="NZ_CP016438.1"/>
</dbReference>
<dbReference type="AlphaFoldDB" id="A9Y8T9"/>
<keyword evidence="4" id="KW-1185">Reference proteome</keyword>
<dbReference type="PANTHER" id="PTHR47485">
    <property type="entry name" value="THYLAKOID LUMENAL 17.4 KDA PROTEIN, CHLOROPLASTIC"/>
    <property type="match status" value="1"/>
</dbReference>
<dbReference type="EMBL" id="CP016438">
    <property type="protein sequence ID" value="ANS62485.1"/>
    <property type="molecule type" value="Genomic_DNA"/>
</dbReference>
<dbReference type="PANTHER" id="PTHR47485:SF1">
    <property type="entry name" value="THYLAKOID LUMENAL 17.4 KDA PROTEIN, CHLOROPLASTIC"/>
    <property type="match status" value="1"/>
</dbReference>
<dbReference type="KEGG" id="sls:SLINC_0261"/>
<evidence type="ECO:0000313" key="3">
    <source>
        <dbReference type="EMBL" id="ANS62485.1"/>
    </source>
</evidence>
<reference evidence="3 4" key="2">
    <citation type="submission" date="2016-07" db="EMBL/GenBank/DDBJ databases">
        <title>Enhancement of antibiotic productionsby engineered nitrateutilization in actinobacteria.</title>
        <authorList>
            <person name="Meng S.C."/>
        </authorList>
    </citation>
    <scope>NUCLEOTIDE SEQUENCE [LARGE SCALE GENOMIC DNA]</scope>
    <source>
        <strain evidence="3 4">NRRL 2936</strain>
    </source>
</reference>
<evidence type="ECO:0000313" key="2">
    <source>
        <dbReference type="EMBL" id="ABX00625.1"/>
    </source>
</evidence>
<dbReference type="Gene3D" id="2.160.20.80">
    <property type="entry name" value="E3 ubiquitin-protein ligase SopA"/>
    <property type="match status" value="2"/>
</dbReference>
<evidence type="ECO:0000256" key="1">
    <source>
        <dbReference type="ARBA" id="ARBA00022737"/>
    </source>
</evidence>
<dbReference type="EMBL" id="EU124663">
    <property type="protein sequence ID" value="ABX00625.1"/>
    <property type="molecule type" value="Genomic_DNA"/>
</dbReference>
<dbReference type="InterPro" id="IPR001646">
    <property type="entry name" value="5peptide_repeat"/>
</dbReference>
<dbReference type="Proteomes" id="UP000092598">
    <property type="component" value="Chromosome"/>
</dbReference>
<accession>A9Y8T9</accession>
<organism evidence="2">
    <name type="scientific">Streptomyces lincolnensis</name>
    <dbReference type="NCBI Taxonomy" id="1915"/>
    <lineage>
        <taxon>Bacteria</taxon>
        <taxon>Bacillati</taxon>
        <taxon>Actinomycetota</taxon>
        <taxon>Actinomycetes</taxon>
        <taxon>Kitasatosporales</taxon>
        <taxon>Streptomycetaceae</taxon>
        <taxon>Streptomyces</taxon>
    </lineage>
</organism>
<dbReference type="OrthoDB" id="4563217at2"/>
<sequence>MTGGSSSRSGRIRRLRRIADRERAPERGDRWTVLINHAATSLTALAAVAALLFAGISSLQAQDELSNRRQELDIAREGQVTERFTAAVAQLGDTSPDVRLGGVYALERIMRDSPKDQRSIVGVLSAFIRTHCGRATSDRQGLRDAVAVTAAATAVAERRPHRDDEELVNWSGCRLTDIAVEGAYLSFSDLSGVTMSHTDLYSGDLSSSDLSRAVLDGVGFDGVNFADSVLAGVDLTKSHPPEAPNVVVFLSDIEFPQCDLTRTNFSRLGLSHIDFRHADLTDANLSHTEVAPESRDPFFVGRTSFEGATMANTNLDGADLREAHGLTVDQLITAHFTPATKLPAHLASPDITRWATTKPWAPSSP</sequence>
<evidence type="ECO:0000313" key="4">
    <source>
        <dbReference type="Proteomes" id="UP000092598"/>
    </source>
</evidence>
<gene>
    <name evidence="3" type="ORF">SLINC_0261</name>
</gene>
<dbReference type="SUPFAM" id="SSF141571">
    <property type="entry name" value="Pentapeptide repeat-like"/>
    <property type="match status" value="1"/>
</dbReference>